<keyword evidence="2" id="KW-0496">Mitochondrion</keyword>
<sequence>MPESAICSSSLRDGPTYSLYLKLPHLTLLFNTLGWLAWALFTFYQSLFPWTRKPR</sequence>
<gene>
    <name evidence="2" type="ORF">ABT39_MTgene5684</name>
</gene>
<comment type="caution">
    <text evidence="2">The sequence shown here is derived from an EMBL/GenBank/DDBJ whole genome shotgun (WGS) entry which is preliminary data.</text>
</comment>
<protein>
    <submittedName>
        <fullName evidence="2">Uncharacterized protein</fullName>
    </submittedName>
</protein>
<keyword evidence="1" id="KW-0472">Membrane</keyword>
<evidence type="ECO:0000313" key="2">
    <source>
        <dbReference type="EMBL" id="KUM47498.1"/>
    </source>
</evidence>
<organism evidence="2">
    <name type="scientific">Picea glauca</name>
    <name type="common">White spruce</name>
    <name type="synonym">Pinus glauca</name>
    <dbReference type="NCBI Taxonomy" id="3330"/>
    <lineage>
        <taxon>Eukaryota</taxon>
        <taxon>Viridiplantae</taxon>
        <taxon>Streptophyta</taxon>
        <taxon>Embryophyta</taxon>
        <taxon>Tracheophyta</taxon>
        <taxon>Spermatophyta</taxon>
        <taxon>Pinopsida</taxon>
        <taxon>Pinidae</taxon>
        <taxon>Conifers I</taxon>
        <taxon>Pinales</taxon>
        <taxon>Pinaceae</taxon>
        <taxon>Picea</taxon>
    </lineage>
</organism>
<evidence type="ECO:0000256" key="1">
    <source>
        <dbReference type="SAM" id="Phobius"/>
    </source>
</evidence>
<name>A0A117NGY2_PICGL</name>
<feature type="transmembrane region" description="Helical" evidence="1">
    <location>
        <begin position="28"/>
        <end position="48"/>
    </location>
</feature>
<proteinExistence type="predicted"/>
<keyword evidence="1" id="KW-1133">Transmembrane helix</keyword>
<reference evidence="2" key="1">
    <citation type="journal article" date="2015" name="Genome Biol. Evol.">
        <title>Organellar Genomes of White Spruce (Picea glauca): Assembly and Annotation.</title>
        <authorList>
            <person name="Jackman S.D."/>
            <person name="Warren R.L."/>
            <person name="Gibb E.A."/>
            <person name="Vandervalk B.P."/>
            <person name="Mohamadi H."/>
            <person name="Chu J."/>
            <person name="Raymond A."/>
            <person name="Pleasance S."/>
            <person name="Coope R."/>
            <person name="Wildung M.R."/>
            <person name="Ritland C.E."/>
            <person name="Bousquet J."/>
            <person name="Jones S.J."/>
            <person name="Bohlmann J."/>
            <person name="Birol I."/>
        </authorList>
    </citation>
    <scope>NUCLEOTIDE SEQUENCE [LARGE SCALE GENOMIC DNA]</scope>
    <source>
        <tissue evidence="2">Flushing bud</tissue>
    </source>
</reference>
<accession>A0A117NGY2</accession>
<keyword evidence="1" id="KW-0812">Transmembrane</keyword>
<geneLocation type="mitochondrion" evidence="2"/>
<dbReference type="EMBL" id="LKAM01000007">
    <property type="protein sequence ID" value="KUM47498.1"/>
    <property type="molecule type" value="Genomic_DNA"/>
</dbReference>
<dbReference type="AlphaFoldDB" id="A0A117NGY2"/>